<feature type="non-terminal residue" evidence="2">
    <location>
        <position position="424"/>
    </location>
</feature>
<comment type="similarity">
    <text evidence="1">Belongs to the constitutive coactivator of PPAR-gamma family.</text>
</comment>
<accession>A0A6L2PY94</accession>
<sequence length="424" mass="49025">MLVVSDDFMYRLLVKADRDLNCIIRCEKQCETGRQPIIVVDGSSCIRYLYGSLDWVLGGQLKEFTDRLLEFVKVFESLGAKLVFFFDGATVGRKRPVWIQRRLQNLQDVYKIFDCLSKWKKLSYVDQSLYIPPPGLGTRFLLKNVCDCEVFTSIRECDEEIAEYARNRQCFAILGQDTDYVIYEGAQYYLSILKLNLLTMTTLNYNRWALARHLAIHPDQLAILASLIGNDIVPAGDLKAFHIDICQPARRYNMNSRIRYDILFTHVARFVQTLPCGQSLFHALPQIARRVFRDEQRAAQLGASIQSYHTKWPSEQPVEDKPKDHWSQLMSLARRRHVHCENPPQVWAVLNELLYESSTAIEDFREIDIPPAALALRPLRQRIYGLLLHEKPRTSHHPMVVTEWCMHGDDSLSQPAQIEPVSIP</sequence>
<dbReference type="Gene3D" id="3.40.50.1010">
    <property type="entry name" value="5'-nuclease"/>
    <property type="match status" value="1"/>
</dbReference>
<evidence type="ECO:0000256" key="1">
    <source>
        <dbReference type="ARBA" id="ARBA00009495"/>
    </source>
</evidence>
<evidence type="ECO:0000313" key="2">
    <source>
        <dbReference type="EMBL" id="GFG37184.1"/>
    </source>
</evidence>
<keyword evidence="3" id="KW-1185">Reference proteome</keyword>
<organism evidence="2 3">
    <name type="scientific">Coptotermes formosanus</name>
    <name type="common">Formosan subterranean termite</name>
    <dbReference type="NCBI Taxonomy" id="36987"/>
    <lineage>
        <taxon>Eukaryota</taxon>
        <taxon>Metazoa</taxon>
        <taxon>Ecdysozoa</taxon>
        <taxon>Arthropoda</taxon>
        <taxon>Hexapoda</taxon>
        <taxon>Insecta</taxon>
        <taxon>Pterygota</taxon>
        <taxon>Neoptera</taxon>
        <taxon>Polyneoptera</taxon>
        <taxon>Dictyoptera</taxon>
        <taxon>Blattodea</taxon>
        <taxon>Blattoidea</taxon>
        <taxon>Termitoidae</taxon>
        <taxon>Rhinotermitidae</taxon>
        <taxon>Coptotermes</taxon>
    </lineage>
</organism>
<dbReference type="SUPFAM" id="SSF88723">
    <property type="entry name" value="PIN domain-like"/>
    <property type="match status" value="1"/>
</dbReference>
<dbReference type="OrthoDB" id="6354174at2759"/>
<dbReference type="InParanoid" id="A0A6L2PY94"/>
<dbReference type="Proteomes" id="UP000502823">
    <property type="component" value="Unassembled WGS sequence"/>
</dbReference>
<dbReference type="EMBL" id="BLKM01000679">
    <property type="protein sequence ID" value="GFG37184.1"/>
    <property type="molecule type" value="Genomic_DNA"/>
</dbReference>
<protein>
    <recommendedName>
        <fullName evidence="4">Asteroid domain-containing protein</fullName>
    </recommendedName>
</protein>
<dbReference type="PANTHER" id="PTHR15976:SF17">
    <property type="entry name" value="CONSTITUTIVE COACTIVATOR OF PEROXISOME PROLIFERATOR-ACTIVATED RECEPTOR GAMMA"/>
    <property type="match status" value="1"/>
</dbReference>
<evidence type="ECO:0008006" key="4">
    <source>
        <dbReference type="Google" id="ProtNLM"/>
    </source>
</evidence>
<name>A0A6L2PY94_COPFO</name>
<dbReference type="GO" id="GO:0005634">
    <property type="term" value="C:nucleus"/>
    <property type="evidence" value="ECO:0007669"/>
    <property type="project" value="TreeGrafter"/>
</dbReference>
<dbReference type="AlphaFoldDB" id="A0A6L2PY94"/>
<dbReference type="InterPro" id="IPR029060">
    <property type="entry name" value="PIN-like_dom_sf"/>
</dbReference>
<comment type="caution">
    <text evidence="2">The sequence shown here is derived from an EMBL/GenBank/DDBJ whole genome shotgun (WGS) entry which is preliminary data.</text>
</comment>
<reference evidence="3" key="1">
    <citation type="submission" date="2020-01" db="EMBL/GenBank/DDBJ databases">
        <title>Draft genome sequence of the Termite Coptotermes fromosanus.</title>
        <authorList>
            <person name="Itakura S."/>
            <person name="Yosikawa Y."/>
            <person name="Umezawa K."/>
        </authorList>
    </citation>
    <scope>NUCLEOTIDE SEQUENCE [LARGE SCALE GENOMIC DNA]</scope>
</reference>
<evidence type="ECO:0000313" key="3">
    <source>
        <dbReference type="Proteomes" id="UP000502823"/>
    </source>
</evidence>
<dbReference type="PANTHER" id="PTHR15976">
    <property type="entry name" value="CONSTITUTIVE COACTIVATOR OF PEROXISOME PROLIFERATOR-ACTIVATED RECEPTOR GAMMA"/>
    <property type="match status" value="1"/>
</dbReference>
<proteinExistence type="inferred from homology"/>
<dbReference type="InterPro" id="IPR026784">
    <property type="entry name" value="Coact_PPARg"/>
</dbReference>
<gene>
    <name evidence="2" type="ORF">Cfor_00433</name>
</gene>